<dbReference type="GO" id="GO:0000124">
    <property type="term" value="C:SAGA complex"/>
    <property type="evidence" value="ECO:0007669"/>
    <property type="project" value="TreeGrafter"/>
</dbReference>
<evidence type="ECO:0000256" key="1">
    <source>
        <dbReference type="ARBA" id="ARBA00004123"/>
    </source>
</evidence>
<dbReference type="PANTHER" id="PTHR48068">
    <property type="entry name" value="TAF9 RNA POLYMERASE II, TATA BOX-BINDING PROTEIN (TBP)-ASSOCIATED FACTOR"/>
    <property type="match status" value="1"/>
</dbReference>
<organism evidence="6 7">
    <name type="scientific">Prymnesium parvum</name>
    <name type="common">Toxic golden alga</name>
    <dbReference type="NCBI Taxonomy" id="97485"/>
    <lineage>
        <taxon>Eukaryota</taxon>
        <taxon>Haptista</taxon>
        <taxon>Haptophyta</taxon>
        <taxon>Prymnesiophyceae</taxon>
        <taxon>Prymnesiales</taxon>
        <taxon>Prymnesiaceae</taxon>
        <taxon>Prymnesium</taxon>
    </lineage>
</organism>
<dbReference type="AlphaFoldDB" id="A0AB34K3E5"/>
<evidence type="ECO:0000256" key="3">
    <source>
        <dbReference type="ARBA" id="ARBA00023015"/>
    </source>
</evidence>
<sequence length="295" mass="32520">MEATDAAARTRKRLAEIEERVPWGAVKKSWVQRRSEWVKQLEQTPDAAALGPLLLSLENALKMESFSSAWTLHREGWRSRVVSAAHNLPLLEKAAIELEEAIQWDRILLDRGGRPLVQLSAGAACGTPVPPPLGEHDADAPPEPPEGVPRLAVNIMLLLRLLGVRNYEPSVVAMLLELTHRYTSDVLKDALVYSRMRQLRRRGANGAALVANEVVELQDTKLAVQGRTAHSWTPPPPREVISQQAAEVNNEPMPVLSKRPGICLPKPEACEPCARHLVARGIDEGMLSDAEDEAK</sequence>
<comment type="similarity">
    <text evidence="2">Belongs to the TAF9 family.</text>
</comment>
<dbReference type="GO" id="GO:0005669">
    <property type="term" value="C:transcription factor TFIID complex"/>
    <property type="evidence" value="ECO:0007669"/>
    <property type="project" value="TreeGrafter"/>
</dbReference>
<keyword evidence="5" id="KW-0539">Nucleus</keyword>
<comment type="subcellular location">
    <subcellularLocation>
        <location evidence="1">Nucleus</location>
    </subcellularLocation>
</comment>
<dbReference type="GO" id="GO:0003713">
    <property type="term" value="F:transcription coactivator activity"/>
    <property type="evidence" value="ECO:0007669"/>
    <property type="project" value="TreeGrafter"/>
</dbReference>
<gene>
    <name evidence="6" type="ORF">AB1Y20_009158</name>
</gene>
<dbReference type="GO" id="GO:0046982">
    <property type="term" value="F:protein heterodimerization activity"/>
    <property type="evidence" value="ECO:0007669"/>
    <property type="project" value="InterPro"/>
</dbReference>
<keyword evidence="3" id="KW-0805">Transcription regulation</keyword>
<name>A0AB34K3E5_PRYPA</name>
<reference evidence="6 7" key="1">
    <citation type="journal article" date="2024" name="Science">
        <title>Giant polyketide synthase enzymes in the biosynthesis of giant marine polyether toxins.</title>
        <authorList>
            <person name="Fallon T.R."/>
            <person name="Shende V.V."/>
            <person name="Wierzbicki I.H."/>
            <person name="Pendleton A.L."/>
            <person name="Watervoot N.F."/>
            <person name="Auber R.P."/>
            <person name="Gonzalez D.J."/>
            <person name="Wisecaver J.H."/>
            <person name="Moore B.S."/>
        </authorList>
    </citation>
    <scope>NUCLEOTIDE SEQUENCE [LARGE SCALE GENOMIC DNA]</scope>
    <source>
        <strain evidence="6 7">12B1</strain>
    </source>
</reference>
<dbReference type="GO" id="GO:0016251">
    <property type="term" value="F:RNA polymerase II general transcription initiation factor activity"/>
    <property type="evidence" value="ECO:0007669"/>
    <property type="project" value="TreeGrafter"/>
</dbReference>
<evidence type="ECO:0000256" key="2">
    <source>
        <dbReference type="ARBA" id="ARBA00007646"/>
    </source>
</evidence>
<dbReference type="InterPro" id="IPR009072">
    <property type="entry name" value="Histone-fold"/>
</dbReference>
<comment type="caution">
    <text evidence="6">The sequence shown here is derived from an EMBL/GenBank/DDBJ whole genome shotgun (WGS) entry which is preliminary data.</text>
</comment>
<dbReference type="SUPFAM" id="SSF47113">
    <property type="entry name" value="Histone-fold"/>
    <property type="match status" value="1"/>
</dbReference>
<keyword evidence="4" id="KW-0804">Transcription</keyword>
<protein>
    <submittedName>
        <fullName evidence="6">Uncharacterized protein</fullName>
    </submittedName>
</protein>
<dbReference type="PANTHER" id="PTHR48068:SF4">
    <property type="entry name" value="TATA-BOX BINDING PROTEIN ASSOCIATED FACTOR 9"/>
    <property type="match status" value="1"/>
</dbReference>
<keyword evidence="7" id="KW-1185">Reference proteome</keyword>
<dbReference type="InterPro" id="IPR051431">
    <property type="entry name" value="TFIID_subunit_9"/>
</dbReference>
<dbReference type="GO" id="GO:0051123">
    <property type="term" value="P:RNA polymerase II preinitiation complex assembly"/>
    <property type="evidence" value="ECO:0007669"/>
    <property type="project" value="TreeGrafter"/>
</dbReference>
<evidence type="ECO:0000313" key="7">
    <source>
        <dbReference type="Proteomes" id="UP001515480"/>
    </source>
</evidence>
<dbReference type="CDD" id="cd07979">
    <property type="entry name" value="HFD_TAF9"/>
    <property type="match status" value="1"/>
</dbReference>
<dbReference type="Proteomes" id="UP001515480">
    <property type="component" value="Unassembled WGS sequence"/>
</dbReference>
<evidence type="ECO:0000256" key="4">
    <source>
        <dbReference type="ARBA" id="ARBA00023163"/>
    </source>
</evidence>
<evidence type="ECO:0000256" key="5">
    <source>
        <dbReference type="ARBA" id="ARBA00023242"/>
    </source>
</evidence>
<dbReference type="InterPro" id="IPR003162">
    <property type="entry name" value="TFIID-31"/>
</dbReference>
<dbReference type="Gene3D" id="1.10.20.10">
    <property type="entry name" value="Histone, subunit A"/>
    <property type="match status" value="1"/>
</dbReference>
<accession>A0AB34K3E5</accession>
<dbReference type="Pfam" id="PF02291">
    <property type="entry name" value="TFIID-31kDa"/>
    <property type="match status" value="1"/>
</dbReference>
<proteinExistence type="inferred from homology"/>
<evidence type="ECO:0000313" key="6">
    <source>
        <dbReference type="EMBL" id="KAL1527773.1"/>
    </source>
</evidence>
<dbReference type="EMBL" id="JBGBPQ010000002">
    <property type="protein sequence ID" value="KAL1527773.1"/>
    <property type="molecule type" value="Genomic_DNA"/>
</dbReference>